<reference evidence="2 3" key="1">
    <citation type="submission" date="2014-04" db="EMBL/GenBank/DDBJ databases">
        <title>Evolutionary Origins and Diversification of the Mycorrhizal Mutualists.</title>
        <authorList>
            <consortium name="DOE Joint Genome Institute"/>
            <consortium name="Mycorrhizal Genomics Consortium"/>
            <person name="Kohler A."/>
            <person name="Kuo A."/>
            <person name="Nagy L.G."/>
            <person name="Floudas D."/>
            <person name="Copeland A."/>
            <person name="Barry K.W."/>
            <person name="Cichocki N."/>
            <person name="Veneault-Fourrey C."/>
            <person name="LaButti K."/>
            <person name="Lindquist E.A."/>
            <person name="Lipzen A."/>
            <person name="Lundell T."/>
            <person name="Morin E."/>
            <person name="Murat C."/>
            <person name="Riley R."/>
            <person name="Ohm R."/>
            <person name="Sun H."/>
            <person name="Tunlid A."/>
            <person name="Henrissat B."/>
            <person name="Grigoriev I.V."/>
            <person name="Hibbett D.S."/>
            <person name="Martin F."/>
        </authorList>
    </citation>
    <scope>NUCLEOTIDE SEQUENCE [LARGE SCALE GENOMIC DNA]</scope>
    <source>
        <strain evidence="2 3">Koide BX008</strain>
    </source>
</reference>
<dbReference type="InParanoid" id="A0A0C2SAN9"/>
<evidence type="ECO:0000256" key="1">
    <source>
        <dbReference type="SAM" id="MobiDB-lite"/>
    </source>
</evidence>
<feature type="compositionally biased region" description="Basic and acidic residues" evidence="1">
    <location>
        <begin position="1"/>
        <end position="16"/>
    </location>
</feature>
<accession>A0A0C2SAN9</accession>
<dbReference type="EMBL" id="KN818308">
    <property type="protein sequence ID" value="KIL59890.1"/>
    <property type="molecule type" value="Genomic_DNA"/>
</dbReference>
<protein>
    <submittedName>
        <fullName evidence="2">Uncharacterized protein</fullName>
    </submittedName>
</protein>
<keyword evidence="3" id="KW-1185">Reference proteome</keyword>
<dbReference type="AlphaFoldDB" id="A0A0C2SAN9"/>
<evidence type="ECO:0000313" key="3">
    <source>
        <dbReference type="Proteomes" id="UP000054549"/>
    </source>
</evidence>
<dbReference type="HOGENOM" id="CLU_2497431_0_0_1"/>
<sequence>MKPFQRLDSRSERGHMEPSCSASRIVQHGPYPRTPLVHLNCTALSCFAPFDKIADLILHEGIAAKRDGFDQKRRELTAIESSDGYL</sequence>
<dbReference type="Proteomes" id="UP000054549">
    <property type="component" value="Unassembled WGS sequence"/>
</dbReference>
<proteinExistence type="predicted"/>
<feature type="region of interest" description="Disordered" evidence="1">
    <location>
        <begin position="1"/>
        <end position="21"/>
    </location>
</feature>
<organism evidence="2 3">
    <name type="scientific">Amanita muscaria (strain Koide BX008)</name>
    <dbReference type="NCBI Taxonomy" id="946122"/>
    <lineage>
        <taxon>Eukaryota</taxon>
        <taxon>Fungi</taxon>
        <taxon>Dikarya</taxon>
        <taxon>Basidiomycota</taxon>
        <taxon>Agaricomycotina</taxon>
        <taxon>Agaricomycetes</taxon>
        <taxon>Agaricomycetidae</taxon>
        <taxon>Agaricales</taxon>
        <taxon>Pluteineae</taxon>
        <taxon>Amanitaceae</taxon>
        <taxon>Amanita</taxon>
    </lineage>
</organism>
<gene>
    <name evidence="2" type="ORF">M378DRAFT_168767</name>
</gene>
<evidence type="ECO:0000313" key="2">
    <source>
        <dbReference type="EMBL" id="KIL59890.1"/>
    </source>
</evidence>
<name>A0A0C2SAN9_AMAMK</name>